<evidence type="ECO:0000313" key="2">
    <source>
        <dbReference type="Proteomes" id="UP000278288"/>
    </source>
</evidence>
<sequence length="219" mass="24762">MISKKTINEMLQYGRKDKGAGVIIGNLKRIEASRNDYFAKNKEISENERIVQGPKSMYHGYELTSNVKNMAGELGGNAVRYKRFLDSISTAMRKNISVPTDKKMSTVYLNYTKNVDEKLVNDISNYIRNKVSATISEGRKNNTYVFTVPGYQKVSFSGENTIRYFNIGDKDLAESLQKELSKKGVYFGVKPAGSEKISTVAPKGRLDILINDLKNYEKR</sequence>
<proteinExistence type="predicted"/>
<dbReference type="KEGG" id="cnk:EG343_07315"/>
<keyword evidence="2" id="KW-1185">Reference proteome</keyword>
<gene>
    <name evidence="1" type="ORF">EG343_07315</name>
</gene>
<dbReference type="Proteomes" id="UP000278288">
    <property type="component" value="Chromosome"/>
</dbReference>
<dbReference type="EMBL" id="CP033923">
    <property type="protein sequence ID" value="AZA90440.1"/>
    <property type="molecule type" value="Genomic_DNA"/>
</dbReference>
<evidence type="ECO:0000313" key="1">
    <source>
        <dbReference type="EMBL" id="AZA90440.1"/>
    </source>
</evidence>
<dbReference type="AlphaFoldDB" id="A0AAD1DQI6"/>
<accession>A0AAD1DQI6</accession>
<reference evidence="1 2" key="1">
    <citation type="submission" date="2018-11" db="EMBL/GenBank/DDBJ databases">
        <title>Proposal to divide the Flavobacteriaceae and reorganize its genera based on Amino Acid Identity values calculated from whole genome sequences.</title>
        <authorList>
            <person name="Nicholson A.C."/>
            <person name="Gulvik C.A."/>
            <person name="Whitney A.M."/>
            <person name="Humrighouse B.W."/>
            <person name="Bell M."/>
            <person name="Holmes B."/>
            <person name="Steigerwalt A.G."/>
            <person name="Villarma A."/>
            <person name="Sheth M."/>
            <person name="Batra D."/>
            <person name="Pryor J."/>
            <person name="Bernardet J.-F."/>
            <person name="Hugo C."/>
            <person name="Kampfer P."/>
            <person name="Newman J."/>
            <person name="McQuiston J.R."/>
        </authorList>
    </citation>
    <scope>NUCLEOTIDE SEQUENCE [LARGE SCALE GENOMIC DNA]</scope>
    <source>
        <strain evidence="1 2">G0041</strain>
    </source>
</reference>
<name>A0AAD1DQI6_CHRNA</name>
<protein>
    <submittedName>
        <fullName evidence="1">Uncharacterized protein</fullName>
    </submittedName>
</protein>
<organism evidence="1 2">
    <name type="scientific">Chryseobacterium nakagawai</name>
    <dbReference type="NCBI Taxonomy" id="1241982"/>
    <lineage>
        <taxon>Bacteria</taxon>
        <taxon>Pseudomonadati</taxon>
        <taxon>Bacteroidota</taxon>
        <taxon>Flavobacteriia</taxon>
        <taxon>Flavobacteriales</taxon>
        <taxon>Weeksellaceae</taxon>
        <taxon>Chryseobacterium group</taxon>
        <taxon>Chryseobacterium</taxon>
    </lineage>
</organism>